<reference evidence="2" key="1">
    <citation type="submission" date="2023-06" db="EMBL/GenBank/DDBJ databases">
        <title>Draft Genome Sequences of Representative Paenibacillus Polymyxa, Bacillus cereus, Fictibacillus sp., and Brevibacillus agri Strains Isolated from Amazonian Dark Earth.</title>
        <authorList>
            <person name="Pellegrinetti T.A."/>
            <person name="Cunha I.C.M."/>
            <person name="Chaves M.G."/>
            <person name="Freitas A.S."/>
            <person name="Silva A.V.R."/>
            <person name="Tsai S.M."/>
            <person name="Mendes L.W."/>
        </authorList>
    </citation>
    <scope>NUCLEOTIDE SEQUENCE</scope>
    <source>
        <strain evidence="2">CENA-BCM004</strain>
    </source>
</reference>
<name>A0ABT8E1I8_9BACL</name>
<feature type="transmembrane region" description="Helical" evidence="1">
    <location>
        <begin position="12"/>
        <end position="32"/>
    </location>
</feature>
<dbReference type="RefSeq" id="WP_290397914.1">
    <property type="nucleotide sequence ID" value="NZ_JAUHLN010000001.1"/>
</dbReference>
<dbReference type="Proteomes" id="UP001168694">
    <property type="component" value="Unassembled WGS sequence"/>
</dbReference>
<comment type="caution">
    <text evidence="2">The sequence shown here is derived from an EMBL/GenBank/DDBJ whole genome shotgun (WGS) entry which is preliminary data.</text>
</comment>
<protein>
    <submittedName>
        <fullName evidence="2">Uncharacterized protein</fullName>
    </submittedName>
</protein>
<keyword evidence="1" id="KW-1133">Transmembrane helix</keyword>
<gene>
    <name evidence="2" type="ORF">QYF49_01750</name>
</gene>
<dbReference type="EMBL" id="JAUHLN010000001">
    <property type="protein sequence ID" value="MDN4071755.1"/>
    <property type="molecule type" value="Genomic_DNA"/>
</dbReference>
<evidence type="ECO:0000313" key="3">
    <source>
        <dbReference type="Proteomes" id="UP001168694"/>
    </source>
</evidence>
<evidence type="ECO:0000256" key="1">
    <source>
        <dbReference type="SAM" id="Phobius"/>
    </source>
</evidence>
<keyword evidence="3" id="KW-1185">Reference proteome</keyword>
<accession>A0ABT8E1I8</accession>
<evidence type="ECO:0000313" key="2">
    <source>
        <dbReference type="EMBL" id="MDN4071755.1"/>
    </source>
</evidence>
<organism evidence="2 3">
    <name type="scientific">Fictibacillus terranigra</name>
    <dbReference type="NCBI Taxonomy" id="3058424"/>
    <lineage>
        <taxon>Bacteria</taxon>
        <taxon>Bacillati</taxon>
        <taxon>Bacillota</taxon>
        <taxon>Bacilli</taxon>
        <taxon>Bacillales</taxon>
        <taxon>Fictibacillaceae</taxon>
        <taxon>Fictibacillus</taxon>
    </lineage>
</organism>
<keyword evidence="1" id="KW-0472">Membrane</keyword>
<sequence>MADEIGFFKGCMWGLGLSLPLWALIIMVAIFINHAVNTHH</sequence>
<proteinExistence type="predicted"/>
<keyword evidence="1" id="KW-0812">Transmembrane</keyword>